<organism evidence="1 2">
    <name type="scientific">Aliidiomarina shirensis</name>
    <dbReference type="NCBI Taxonomy" id="1048642"/>
    <lineage>
        <taxon>Bacteria</taxon>
        <taxon>Pseudomonadati</taxon>
        <taxon>Pseudomonadota</taxon>
        <taxon>Gammaproteobacteria</taxon>
        <taxon>Alteromonadales</taxon>
        <taxon>Idiomarinaceae</taxon>
        <taxon>Aliidiomarina</taxon>
    </lineage>
</organism>
<reference evidence="2" key="1">
    <citation type="journal article" date="2018" name="Front. Microbiol.">
        <title>Genome-Based Analysis Reveals the Taxonomy and Diversity of the Family Idiomarinaceae.</title>
        <authorList>
            <person name="Liu Y."/>
            <person name="Lai Q."/>
            <person name="Shao Z."/>
        </authorList>
    </citation>
    <scope>NUCLEOTIDE SEQUENCE [LARGE SCALE GENOMIC DNA]</scope>
    <source>
        <strain evidence="2">AIS</strain>
    </source>
</reference>
<evidence type="ECO:0000313" key="2">
    <source>
        <dbReference type="Proteomes" id="UP000286934"/>
    </source>
</evidence>
<dbReference type="Proteomes" id="UP000286934">
    <property type="component" value="Unassembled WGS sequence"/>
</dbReference>
<evidence type="ECO:0008006" key="3">
    <source>
        <dbReference type="Google" id="ProtNLM"/>
    </source>
</evidence>
<accession>A0A432WSZ4</accession>
<gene>
    <name evidence="1" type="ORF">CWE13_08400</name>
</gene>
<dbReference type="EMBL" id="PIPP01000003">
    <property type="protein sequence ID" value="RUO36858.1"/>
    <property type="molecule type" value="Genomic_DNA"/>
</dbReference>
<dbReference type="PROSITE" id="PS51257">
    <property type="entry name" value="PROKAR_LIPOPROTEIN"/>
    <property type="match status" value="1"/>
</dbReference>
<dbReference type="OrthoDB" id="5487683at2"/>
<protein>
    <recommendedName>
        <fullName evidence="3">Lipoprotein</fullName>
    </recommendedName>
</protein>
<keyword evidence="2" id="KW-1185">Reference proteome</keyword>
<dbReference type="RefSeq" id="WP_126807673.1">
    <property type="nucleotide sequence ID" value="NZ_PIPP01000003.1"/>
</dbReference>
<sequence length="423" mass="47123">MHFSKSMVQVVRKFLILGITAFVLTACQTGPDVRHVGPSMTGPSGSGTLGNNQRNYTYNSDIYLNVAVPVFDPGLPLDRNGNVDYEQLVEDDIWPQIRRLEANRFALDTKNALSKTNSFGSIDVTPDTNSSADLYVLGKINHSDTETISISVRVMDGTNALWGSQTFEYQVSEGFYRDAFNSGNNPYEPIFTSIANYVYDLLREKSEAQKANIQAVTELRYAAMYSPETMGSYLEQKSTRNGVVYSINGFPADEDPMLQRIRLIQAEEQNFISELQDNYAAYYQQSDSSYSDYHRETLPIAASIRREKAQRGRRQATALLAAVGAGLLMKNSGSTAGEIGAIVLGATSLYNVGGAIENNRNLDNQRQLLSEMGQNLDIEVTPQVIEYRDQTIELQGSAREQYTQLRAQLLEIYKVEATPDQNL</sequence>
<evidence type="ECO:0000313" key="1">
    <source>
        <dbReference type="EMBL" id="RUO36858.1"/>
    </source>
</evidence>
<comment type="caution">
    <text evidence="1">The sequence shown here is derived from an EMBL/GenBank/DDBJ whole genome shotgun (WGS) entry which is preliminary data.</text>
</comment>
<name>A0A432WSZ4_9GAMM</name>
<proteinExistence type="predicted"/>
<dbReference type="AlphaFoldDB" id="A0A432WSZ4"/>